<reference evidence="1 2" key="1">
    <citation type="journal article" date="2023" name="Life. Sci Alliance">
        <title>Evolutionary insights into 3D genome organization and epigenetic landscape of Vigna mungo.</title>
        <authorList>
            <person name="Junaid A."/>
            <person name="Singh B."/>
            <person name="Bhatia S."/>
        </authorList>
    </citation>
    <scope>NUCLEOTIDE SEQUENCE [LARGE SCALE GENOMIC DNA]</scope>
    <source>
        <strain evidence="1">Urdbean</strain>
    </source>
</reference>
<organism evidence="1 2">
    <name type="scientific">Vigna mungo</name>
    <name type="common">Black gram</name>
    <name type="synonym">Phaseolus mungo</name>
    <dbReference type="NCBI Taxonomy" id="3915"/>
    <lineage>
        <taxon>Eukaryota</taxon>
        <taxon>Viridiplantae</taxon>
        <taxon>Streptophyta</taxon>
        <taxon>Embryophyta</taxon>
        <taxon>Tracheophyta</taxon>
        <taxon>Spermatophyta</taxon>
        <taxon>Magnoliopsida</taxon>
        <taxon>eudicotyledons</taxon>
        <taxon>Gunneridae</taxon>
        <taxon>Pentapetalae</taxon>
        <taxon>rosids</taxon>
        <taxon>fabids</taxon>
        <taxon>Fabales</taxon>
        <taxon>Fabaceae</taxon>
        <taxon>Papilionoideae</taxon>
        <taxon>50 kb inversion clade</taxon>
        <taxon>NPAAA clade</taxon>
        <taxon>indigoferoid/millettioid clade</taxon>
        <taxon>Phaseoleae</taxon>
        <taxon>Vigna</taxon>
    </lineage>
</organism>
<dbReference type="Gene3D" id="3.30.70.330">
    <property type="match status" value="1"/>
</dbReference>
<dbReference type="PANTHER" id="PTHR48167">
    <property type="entry name" value="EXPRESSED PROTEIN"/>
    <property type="match status" value="1"/>
</dbReference>
<dbReference type="EMBL" id="CP144697">
    <property type="protein sequence ID" value="WVZ13806.1"/>
    <property type="molecule type" value="Genomic_DNA"/>
</dbReference>
<evidence type="ECO:0000313" key="1">
    <source>
        <dbReference type="EMBL" id="WVZ13806.1"/>
    </source>
</evidence>
<accession>A0AAQ3NRX7</accession>
<keyword evidence="2" id="KW-1185">Reference proteome</keyword>
<evidence type="ECO:0000313" key="2">
    <source>
        <dbReference type="Proteomes" id="UP001374535"/>
    </source>
</evidence>
<dbReference type="GO" id="GO:0003676">
    <property type="term" value="F:nucleic acid binding"/>
    <property type="evidence" value="ECO:0007669"/>
    <property type="project" value="InterPro"/>
</dbReference>
<dbReference type="InterPro" id="IPR012677">
    <property type="entry name" value="Nucleotide-bd_a/b_plait_sf"/>
</dbReference>
<dbReference type="AlphaFoldDB" id="A0AAQ3NRX7"/>
<dbReference type="SUPFAM" id="SSF54928">
    <property type="entry name" value="RNA-binding domain, RBD"/>
    <property type="match status" value="1"/>
</dbReference>
<dbReference type="PANTHER" id="PTHR48167:SF2">
    <property type="entry name" value="EXPRESSED PROTEIN"/>
    <property type="match status" value="1"/>
</dbReference>
<gene>
    <name evidence="1" type="ORF">V8G54_011372</name>
</gene>
<dbReference type="InterPro" id="IPR035979">
    <property type="entry name" value="RBD_domain_sf"/>
</dbReference>
<name>A0AAQ3NRX7_VIGMU</name>
<dbReference type="Proteomes" id="UP001374535">
    <property type="component" value="Chromosome 4"/>
</dbReference>
<protein>
    <submittedName>
        <fullName evidence="1">Uncharacterized protein</fullName>
    </submittedName>
</protein>
<sequence>MGQRGTRNKIHCPELVFVCSPSRCTASPIFFLVIKVSKSKQMTCIVRAALRSNCSSSVCAFVQRSFGLPVRCFSTEAEQPPLNSTTPLPFFDVDHSGVTYGRLLGIRKHALKTDIINFLEGCNLTLEDVKFDYNRSLIPVSTLVQFPSRDSYDNAIRVIVKKGRLYKLDRADRSQWDIVKPYDGKTVTHFQEFLEIKVPRIMEKDPRNILIQGMPRTANFDDVVRALSGCEYDSNSINLFLRRGEEWAAEPIKLATVRFHSRTQAMNAFIAKNGTFCQNSRISVQVLQ</sequence>
<proteinExistence type="predicted"/>